<keyword evidence="3" id="KW-1185">Reference proteome</keyword>
<feature type="compositionally biased region" description="Acidic residues" evidence="1">
    <location>
        <begin position="429"/>
        <end position="443"/>
    </location>
</feature>
<evidence type="ECO:0000313" key="3">
    <source>
        <dbReference type="Proteomes" id="UP000664534"/>
    </source>
</evidence>
<name>A0A8H3FV98_9LECA</name>
<protein>
    <submittedName>
        <fullName evidence="2">Uncharacterized protein</fullName>
    </submittedName>
</protein>
<reference evidence="2" key="1">
    <citation type="submission" date="2021-03" db="EMBL/GenBank/DDBJ databases">
        <authorList>
            <person name="Tagirdzhanova G."/>
        </authorList>
    </citation>
    <scope>NUCLEOTIDE SEQUENCE</scope>
</reference>
<proteinExistence type="predicted"/>
<accession>A0A8H3FV98</accession>
<dbReference type="Proteomes" id="UP000664534">
    <property type="component" value="Unassembled WGS sequence"/>
</dbReference>
<gene>
    <name evidence="2" type="ORF">IMSHALPRED_008028</name>
</gene>
<comment type="caution">
    <text evidence="2">The sequence shown here is derived from an EMBL/GenBank/DDBJ whole genome shotgun (WGS) entry which is preliminary data.</text>
</comment>
<dbReference type="AlphaFoldDB" id="A0A8H3FV98"/>
<dbReference type="EMBL" id="CAJPDT010000055">
    <property type="protein sequence ID" value="CAF9929894.1"/>
    <property type="molecule type" value="Genomic_DNA"/>
</dbReference>
<evidence type="ECO:0000313" key="2">
    <source>
        <dbReference type="EMBL" id="CAF9929894.1"/>
    </source>
</evidence>
<sequence length="516" mass="58153">MAYIQKLSNEILSAILDNIESESQRCVSVDRREYLSVESFRLPSPPLPSQAQDVANFRLTCQRFAELGIPYQYARVTLRFSSRGFRRLDNICSNDRLIKHTRKFSYLVPLFYGNSRVQVSEFLRSTRPADSYNSLHAASLGAKEKDQTTILRSGEDVRILRKAMAAFTALQHVQILRLTDEADQRLLKLLERDELDAAPSGQPVVDLRWSPACYHATKTIAEALMFAQSSFNKFSGPMMSPQSMLAIQRNIPQTLSSFASGLTCLELHFEDGADVNTRIQELSSLFRAVLSAAKNLQAVHIGFPSRTPLDLNLEDIFHDIKWDKLRAFGIQACRLEAREIIWLARRHSKTLRGLRLRDVLLKEDSMWKDVLQVLRTEMEQLDWVSLRRIDYSNHFDDSWVGSMEVPDDTAFGSSDSDEEEDFPGHLSDADLDADLDTDSDNGSDESSNADTDHGPDANELALSPDTPASLPFCTCPGGSHALNADDLGDNGHSVTYPQRKMWEKWVIGDYCPEHSG</sequence>
<evidence type="ECO:0000256" key="1">
    <source>
        <dbReference type="SAM" id="MobiDB-lite"/>
    </source>
</evidence>
<dbReference type="OrthoDB" id="4179303at2759"/>
<organism evidence="2 3">
    <name type="scientific">Imshaugia aleurites</name>
    <dbReference type="NCBI Taxonomy" id="172621"/>
    <lineage>
        <taxon>Eukaryota</taxon>
        <taxon>Fungi</taxon>
        <taxon>Dikarya</taxon>
        <taxon>Ascomycota</taxon>
        <taxon>Pezizomycotina</taxon>
        <taxon>Lecanoromycetes</taxon>
        <taxon>OSLEUM clade</taxon>
        <taxon>Lecanoromycetidae</taxon>
        <taxon>Lecanorales</taxon>
        <taxon>Lecanorineae</taxon>
        <taxon>Parmeliaceae</taxon>
        <taxon>Imshaugia</taxon>
    </lineage>
</organism>
<feature type="region of interest" description="Disordered" evidence="1">
    <location>
        <begin position="406"/>
        <end position="465"/>
    </location>
</feature>